<dbReference type="Proteomes" id="UP000318447">
    <property type="component" value="Unassembled WGS sequence"/>
</dbReference>
<sequence length="224" mass="25548">MLFDSDDDNLPEVPTIRSNTLIPLTTSGAQAQRLQQLEAEYRASRAETAAVRQRAARRCSSSRPVSPPEPRKAASHVWEERDEAAFYELHSLVPHLSPQFACSYSDAVLLIAAIQSGGAASGNRHTLADKCQSLEADRRQLEQRLEKSRAQCEELKREVAEVKQKLRVVQEESRNSVNALAQRREEMRKQLLLEETRAEKLMVRNKKLEQENDSLKGRVREQFR</sequence>
<reference evidence="5" key="6">
    <citation type="submission" date="2019-02" db="EMBL/GenBank/DDBJ databases">
        <title>FDA dAtabase for Regulatory Grade micrObial Sequences (FDA-ARGOS): Supporting development and validation of Infectious Disease Dx tests.</title>
        <authorList>
            <person name="Duncan R."/>
            <person name="Fisher C."/>
            <person name="Tallon L.J."/>
            <person name="Sadzewicz L."/>
            <person name="Sengamalay N."/>
            <person name="Ott S."/>
            <person name="Godinez A."/>
            <person name="Nagaraj S."/>
            <person name="Nadendla S."/>
            <person name="Sichtig H."/>
        </authorList>
    </citation>
    <scope>NUCLEOTIDE SEQUENCE</scope>
    <source>
        <strain evidence="5">FDAARGOS_361</strain>
    </source>
</reference>
<organism evidence="3 7">
    <name type="scientific">Leishmania donovani</name>
    <dbReference type="NCBI Taxonomy" id="5661"/>
    <lineage>
        <taxon>Eukaryota</taxon>
        <taxon>Discoba</taxon>
        <taxon>Euglenozoa</taxon>
        <taxon>Kinetoplastea</taxon>
        <taxon>Metakinetoplastina</taxon>
        <taxon>Trypanosomatida</taxon>
        <taxon>Trypanosomatidae</taxon>
        <taxon>Leishmaniinae</taxon>
        <taxon>Leishmania</taxon>
    </lineage>
</organism>
<keyword evidence="7" id="KW-1185">Reference proteome</keyword>
<dbReference type="GeneID" id="13388028"/>
<feature type="compositionally biased region" description="Low complexity" evidence="2">
    <location>
        <begin position="54"/>
        <end position="64"/>
    </location>
</feature>
<dbReference type="KEGG" id="ldo:LDBPK_360260"/>
<dbReference type="OMA" id="KAASHVW"/>
<reference evidence="6" key="3">
    <citation type="submission" date="2011-02" db="EMBL/GenBank/DDBJ databases">
        <title>Whole genome sequencing of Leishmania donovani clinical lines reveals dynamic variation related to drug resistance.</title>
        <authorList>
            <person name="Downing T."/>
            <person name="Imamura H."/>
            <person name="Sanders M."/>
            <person name="Decuypere S."/>
            <person name="Hertz-Fowler C."/>
            <person name="Clark T.G."/>
            <person name="Rijal S."/>
            <person name="Sundar S."/>
            <person name="Quail M.A."/>
            <person name="De Doncker S."/>
            <person name="Maes I."/>
            <person name="Vanaerschot M."/>
            <person name="Stark O."/>
            <person name="Schonian G."/>
            <person name="Dujardin J.C."/>
            <person name="Berriman M."/>
        </authorList>
    </citation>
    <scope>NUCLEOTIDE SEQUENCE [LARGE SCALE GENOMIC DNA]</scope>
    <source>
        <strain evidence="6">BPK282A1</strain>
    </source>
</reference>
<dbReference type="VEuPathDB" id="TriTrypDB:LDHU3_36.0380"/>
<proteinExistence type="predicted"/>
<reference evidence="8" key="5">
    <citation type="submission" date="2019-02" db="EMBL/GenBank/DDBJ databases">
        <title>FDA dAtabase for Regulatory Grade micrObial Sequences (FDA-ARGOS): Supporting development and validation of Infectious Disease Dx tests.</title>
        <authorList>
            <person name="Duncan R."/>
            <person name="Fisher C."/>
            <person name="Tallon L."/>
            <person name="Sadzewicz L."/>
            <person name="Sengamalay N."/>
            <person name="Ott S."/>
            <person name="Godinez A."/>
            <person name="Nagaraj S."/>
            <person name="Vavikolanu K."/>
            <person name="Nadendla S."/>
            <person name="Aluvathingal J."/>
            <person name="Sichtig H."/>
        </authorList>
    </citation>
    <scope>NUCLEOTIDE SEQUENCE [LARGE SCALE GENOMIC DNA]</scope>
    <source>
        <strain evidence="8">FDAARGOS_361</strain>
    </source>
</reference>
<reference evidence="3 7" key="4">
    <citation type="journal article" date="2018" name="Sci. Rep.">
        <title>A complete Leishmania donovani reference genome identifies novel genetic variations associated with virulence.</title>
        <authorList>
            <person name="Lypaczewski P."/>
            <person name="Hoshizaki J."/>
            <person name="Zhang W.-W."/>
            <person name="McCall L.-I."/>
            <person name="Torcivia-Rodriguez J."/>
            <person name="Simonyan V."/>
            <person name="Kaur A."/>
            <person name="Dewar K."/>
            <person name="Matlashewski G."/>
        </authorList>
    </citation>
    <scope>NUCLEOTIDE SEQUENCE [LARGE SCALE GENOMIC DNA]</scope>
    <source>
        <strain evidence="3 7">LdCL</strain>
    </source>
</reference>
<protein>
    <submittedName>
        <fullName evidence="3">Afadin- and alpha -actinin-Binding, putative</fullName>
    </submittedName>
    <submittedName>
        <fullName evidence="5">Afadin-and alpha-actinin-Binding family protein</fullName>
    </submittedName>
</protein>
<dbReference type="VEuPathDB" id="TriTrypDB:LdBPK_360260.1"/>
<evidence type="ECO:0000313" key="5">
    <source>
        <dbReference type="EMBL" id="TPP48143.1"/>
    </source>
</evidence>
<dbReference type="Proteomes" id="UP000274082">
    <property type="component" value="Chromosome 36"/>
</dbReference>
<evidence type="ECO:0000256" key="2">
    <source>
        <dbReference type="SAM" id="MobiDB-lite"/>
    </source>
</evidence>
<dbReference type="EMBL" id="CP029535">
    <property type="protein sequence ID" value="AYU83369.1"/>
    <property type="molecule type" value="Genomic_DNA"/>
</dbReference>
<feature type="coiled-coil region" evidence="1">
    <location>
        <begin position="124"/>
        <end position="218"/>
    </location>
</feature>
<reference evidence="4" key="2">
    <citation type="submission" date="2011-01" db="EMBL/GenBank/DDBJ databases">
        <authorList>
            <person name="Zhao B.P."/>
            <person name="Ren Z.A."/>
            <person name="Li C.D."/>
        </authorList>
    </citation>
    <scope>NUCLEOTIDE SEQUENCE</scope>
    <source>
        <strain evidence="4">BPK282A1</strain>
    </source>
</reference>
<evidence type="ECO:0000313" key="7">
    <source>
        <dbReference type="Proteomes" id="UP000274082"/>
    </source>
</evidence>
<accession>A0A3Q8IQF0</accession>
<evidence type="ECO:0000313" key="3">
    <source>
        <dbReference type="EMBL" id="AYU83369.1"/>
    </source>
</evidence>
<reference evidence="4 6" key="1">
    <citation type="journal article" date="2011" name="Genome Res.">
        <title>Whole genome sequencing of multiple Leishmania donovani clinical isolates provides insights into population structure and mechanisms of drug resistance.</title>
        <authorList>
            <person name="Downing T."/>
            <person name="Imamura H."/>
            <person name="Decuypere S."/>
            <person name="Clark T.G."/>
            <person name="Coombs G.H."/>
            <person name="Cotton J.A."/>
            <person name="Hilley J.D."/>
            <person name="de Doncker S."/>
            <person name="Maes I."/>
            <person name="Mottram J.C."/>
            <person name="Quail M.A."/>
            <person name="Rijal S."/>
            <person name="Sanders M."/>
            <person name="Schonian G."/>
            <person name="Stark O."/>
            <person name="Sundar S."/>
            <person name="Vanaerschot M."/>
            <person name="Hertz-Fowler C."/>
            <person name="Dujardin J.C."/>
            <person name="Berriman M."/>
        </authorList>
    </citation>
    <scope>NUCLEOTIDE SEQUENCE [LARGE SCALE GENOMIC DNA]</scope>
    <source>
        <strain evidence="4 6">BPK282A1</strain>
    </source>
</reference>
<keyword evidence="1" id="KW-0175">Coiled coil</keyword>
<dbReference type="RefSeq" id="XP_003865143.1">
    <property type="nucleotide sequence ID" value="XM_003865095.1"/>
</dbReference>
<evidence type="ECO:0000313" key="4">
    <source>
        <dbReference type="EMBL" id="CBZ38464.1"/>
    </source>
</evidence>
<accession>E9BT85</accession>
<dbReference type="OrthoDB" id="266050at2759"/>
<feature type="region of interest" description="Disordered" evidence="2">
    <location>
        <begin position="54"/>
        <end position="74"/>
    </location>
</feature>
<evidence type="ECO:0000313" key="8">
    <source>
        <dbReference type="Proteomes" id="UP000318447"/>
    </source>
</evidence>
<dbReference type="VEuPathDB" id="TriTrypDB:LdCL_360007600"/>
<dbReference type="Proteomes" id="UP000008980">
    <property type="component" value="Chromosome 36"/>
</dbReference>
<dbReference type="AlphaFoldDB" id="A0A3Q8IQF0"/>
<name>A0A3Q8IQF0_LEIDO</name>
<dbReference type="EMBL" id="RHLC01000054">
    <property type="protein sequence ID" value="TPP48143.1"/>
    <property type="molecule type" value="Genomic_DNA"/>
</dbReference>
<evidence type="ECO:0000256" key="1">
    <source>
        <dbReference type="SAM" id="Coils"/>
    </source>
</evidence>
<gene>
    <name evidence="5" type="ORF">CGC21_12465</name>
    <name evidence="4" type="ORF">LDBPK_360260</name>
    <name evidence="3" type="ORF">LdCL_360007600</name>
</gene>
<evidence type="ECO:0000313" key="6">
    <source>
        <dbReference type="Proteomes" id="UP000008980"/>
    </source>
</evidence>
<dbReference type="EMBL" id="FR799623">
    <property type="protein sequence ID" value="CBZ38464.1"/>
    <property type="molecule type" value="Genomic_DNA"/>
</dbReference>